<evidence type="ECO:0000313" key="1">
    <source>
        <dbReference type="EMBL" id="GFG53576.1"/>
    </source>
</evidence>
<keyword evidence="3" id="KW-1185">Reference proteome</keyword>
<reference evidence="2 3" key="1">
    <citation type="submission" date="2017-10" db="EMBL/GenBank/DDBJ databases">
        <title>The new phylogeny of genus Mycobacterium.</title>
        <authorList>
            <person name="Tortoli E."/>
            <person name="Trovato A."/>
            <person name="Cirillo D.M."/>
        </authorList>
    </citation>
    <scope>NUCLEOTIDE SEQUENCE [LARGE SCALE GENOMIC DNA]</scope>
    <source>
        <strain evidence="2 3">CCUG37673</strain>
    </source>
</reference>
<dbReference type="EMBL" id="BLKS01000001">
    <property type="protein sequence ID" value="GFG53576.1"/>
    <property type="molecule type" value="Genomic_DNA"/>
</dbReference>
<reference evidence="1" key="3">
    <citation type="submission" date="2020-02" db="EMBL/GenBank/DDBJ databases">
        <authorList>
            <person name="Matsumoto Y."/>
            <person name="Motooka D."/>
            <person name="Nakamura S."/>
        </authorList>
    </citation>
    <scope>NUCLEOTIDE SEQUENCE</scope>
    <source>
        <strain evidence="1">JCM 6377</strain>
    </source>
</reference>
<name>A0A2A7N3U2_MYCAG</name>
<dbReference type="Proteomes" id="UP000465302">
    <property type="component" value="Unassembled WGS sequence"/>
</dbReference>
<comment type="caution">
    <text evidence="2">The sequence shown here is derived from an EMBL/GenBank/DDBJ whole genome shotgun (WGS) entry which is preliminary data.</text>
</comment>
<dbReference type="OrthoDB" id="4629960at2"/>
<protein>
    <submittedName>
        <fullName evidence="2">Uncharacterized protein</fullName>
    </submittedName>
</protein>
<dbReference type="AlphaFoldDB" id="A0A2A7N3U2"/>
<sequence>MTAIDERAEVSGLATQAGWQHRDADRVDYYTRQPDRVRIVWQGNEKISGGVLYKDGVLMALTRDLNTIRSWLKR</sequence>
<dbReference type="Proteomes" id="UP000220914">
    <property type="component" value="Unassembled WGS sequence"/>
</dbReference>
<dbReference type="RefSeq" id="WP_097940444.1">
    <property type="nucleotide sequence ID" value="NZ_BLKS01000001.1"/>
</dbReference>
<evidence type="ECO:0000313" key="2">
    <source>
        <dbReference type="EMBL" id="PEG38564.1"/>
    </source>
</evidence>
<gene>
    <name evidence="2" type="ORF">CQY20_12735</name>
    <name evidence="1" type="ORF">MAGR_50170</name>
</gene>
<dbReference type="EMBL" id="PDCP01000019">
    <property type="protein sequence ID" value="PEG38564.1"/>
    <property type="molecule type" value="Genomic_DNA"/>
</dbReference>
<proteinExistence type="predicted"/>
<organism evidence="2 3">
    <name type="scientific">Mycolicibacterium agri</name>
    <name type="common">Mycobacterium agri</name>
    <dbReference type="NCBI Taxonomy" id="36811"/>
    <lineage>
        <taxon>Bacteria</taxon>
        <taxon>Bacillati</taxon>
        <taxon>Actinomycetota</taxon>
        <taxon>Actinomycetes</taxon>
        <taxon>Mycobacteriales</taxon>
        <taxon>Mycobacteriaceae</taxon>
        <taxon>Mycolicibacterium</taxon>
    </lineage>
</organism>
<evidence type="ECO:0000313" key="3">
    <source>
        <dbReference type="Proteomes" id="UP000220914"/>
    </source>
</evidence>
<reference evidence="1 4" key="2">
    <citation type="journal article" date="2019" name="Emerg. Microbes Infect.">
        <title>Comprehensive subspecies identification of 175 nontuberculous mycobacteria species based on 7547 genomic profiles.</title>
        <authorList>
            <person name="Matsumoto Y."/>
            <person name="Kinjo T."/>
            <person name="Motooka D."/>
            <person name="Nabeya D."/>
            <person name="Jung N."/>
            <person name="Uechi K."/>
            <person name="Horii T."/>
            <person name="Iida T."/>
            <person name="Fujita J."/>
            <person name="Nakamura S."/>
        </authorList>
    </citation>
    <scope>NUCLEOTIDE SEQUENCE [LARGE SCALE GENOMIC DNA]</scope>
    <source>
        <strain evidence="1 4">JCM 6377</strain>
    </source>
</reference>
<evidence type="ECO:0000313" key="4">
    <source>
        <dbReference type="Proteomes" id="UP000465302"/>
    </source>
</evidence>
<accession>A0A2A7N3U2</accession>